<dbReference type="PANTHER" id="PTHR33121">
    <property type="entry name" value="CYCLIC DI-GMP PHOSPHODIESTERASE PDEF"/>
    <property type="match status" value="1"/>
</dbReference>
<protein>
    <submittedName>
        <fullName evidence="3">Diguanylate cyclase</fullName>
    </submittedName>
</protein>
<comment type="caution">
    <text evidence="3">The sequence shown here is derived from an EMBL/GenBank/DDBJ whole genome shotgun (WGS) entry which is preliminary data.</text>
</comment>
<dbReference type="NCBIfam" id="TIGR00254">
    <property type="entry name" value="GGDEF"/>
    <property type="match status" value="1"/>
</dbReference>
<evidence type="ECO:0000259" key="1">
    <source>
        <dbReference type="PROSITE" id="PS50883"/>
    </source>
</evidence>
<dbReference type="Gene3D" id="3.30.70.270">
    <property type="match status" value="1"/>
</dbReference>
<dbReference type="CDD" id="cd01948">
    <property type="entry name" value="EAL"/>
    <property type="match status" value="1"/>
</dbReference>
<dbReference type="InterPro" id="IPR035919">
    <property type="entry name" value="EAL_sf"/>
</dbReference>
<dbReference type="InterPro" id="IPR001633">
    <property type="entry name" value="EAL_dom"/>
</dbReference>
<dbReference type="SMART" id="SM00267">
    <property type="entry name" value="GGDEF"/>
    <property type="match status" value="1"/>
</dbReference>
<evidence type="ECO:0000313" key="3">
    <source>
        <dbReference type="EMBL" id="PQJ62364.1"/>
    </source>
</evidence>
<dbReference type="SUPFAM" id="SSF141868">
    <property type="entry name" value="EAL domain-like"/>
    <property type="match status" value="1"/>
</dbReference>
<accession>A0A2S7VJM9</accession>
<feature type="domain" description="EAL" evidence="1">
    <location>
        <begin position="1"/>
        <end position="230"/>
    </location>
</feature>
<dbReference type="InterPro" id="IPR029787">
    <property type="entry name" value="Nucleotide_cyclase"/>
</dbReference>
<dbReference type="PROSITE" id="PS50887">
    <property type="entry name" value="GGDEF"/>
    <property type="match status" value="1"/>
</dbReference>
<dbReference type="SUPFAM" id="SSF55073">
    <property type="entry name" value="Nucleotide cyclase"/>
    <property type="match status" value="1"/>
</dbReference>
<proteinExistence type="predicted"/>
<dbReference type="InterPro" id="IPR043128">
    <property type="entry name" value="Rev_trsase/Diguanyl_cyclase"/>
</dbReference>
<organism evidence="3 4">
    <name type="scientific">Photobacterium angustum</name>
    <dbReference type="NCBI Taxonomy" id="661"/>
    <lineage>
        <taxon>Bacteria</taxon>
        <taxon>Pseudomonadati</taxon>
        <taxon>Pseudomonadota</taxon>
        <taxon>Gammaproteobacteria</taxon>
        <taxon>Vibrionales</taxon>
        <taxon>Vibrionaceae</taxon>
        <taxon>Photobacterium</taxon>
    </lineage>
</organism>
<dbReference type="Proteomes" id="UP000238730">
    <property type="component" value="Unassembled WGS sequence"/>
</dbReference>
<dbReference type="EMBL" id="MSCJ01000003">
    <property type="protein sequence ID" value="PQJ62364.1"/>
    <property type="molecule type" value="Genomic_DNA"/>
</dbReference>
<dbReference type="SMART" id="SM00052">
    <property type="entry name" value="EAL"/>
    <property type="match status" value="1"/>
</dbReference>
<dbReference type="Pfam" id="PF00990">
    <property type="entry name" value="GGDEF"/>
    <property type="match status" value="1"/>
</dbReference>
<name>A0A2S7VJM9_PHOAN</name>
<dbReference type="InterPro" id="IPR050706">
    <property type="entry name" value="Cyclic-di-GMP_PDE-like"/>
</dbReference>
<dbReference type="PANTHER" id="PTHR33121:SF70">
    <property type="entry name" value="SIGNALING PROTEIN YKOW"/>
    <property type="match status" value="1"/>
</dbReference>
<dbReference type="InterPro" id="IPR000160">
    <property type="entry name" value="GGDEF_dom"/>
</dbReference>
<dbReference type="GO" id="GO:0071111">
    <property type="term" value="F:cyclic-guanylate-specific phosphodiesterase activity"/>
    <property type="evidence" value="ECO:0007669"/>
    <property type="project" value="InterPro"/>
</dbReference>
<dbReference type="PROSITE" id="PS50883">
    <property type="entry name" value="EAL"/>
    <property type="match status" value="1"/>
</dbReference>
<reference evidence="3 4" key="1">
    <citation type="submission" date="2016-12" db="EMBL/GenBank/DDBJ databases">
        <title>Diversity of luminous bacteria.</title>
        <authorList>
            <person name="Yoshizawa S."/>
            <person name="Kogure K."/>
        </authorList>
    </citation>
    <scope>NUCLEOTIDE SEQUENCE [LARGE SCALE GENOMIC DNA]</scope>
    <source>
        <strain evidence="3 4">LC1-200</strain>
    </source>
</reference>
<dbReference type="AlphaFoldDB" id="A0A2S7VJM9"/>
<evidence type="ECO:0000313" key="4">
    <source>
        <dbReference type="Proteomes" id="UP000238730"/>
    </source>
</evidence>
<evidence type="ECO:0000259" key="2">
    <source>
        <dbReference type="PROSITE" id="PS50887"/>
    </source>
</evidence>
<sequence>MLSNLSFHYQPRYINGEVSSYEALLCAAEESINIQNYIDSVEDTVSFDLMVIRQVLEQRAVNHCASKIRIAINVSINSLINHEFIKQCKEIFAVEKNIILELTSHDRSHDFSQIQAAIAELKSVDVSFALDDYGKGYINSEMFIHLDVDYIKLDRKLIENIDQSYVAYSLVRTTYEKIAKVLGKRVIVEGIETFEQLNLLKQFGEMEYQGFYFSKPLHVDKLQPTKSLPVIAKGQQSLCLALDRAIYDLNRSKSPIEVKLAIENLTKIDHYNIIGVSPNSFDVYAEQHRINENYKEILENCNSAPSLLMSSLISTCDAFVIIRDHQGNTIYNNQKHIDYLNMDLVNVPVDEVCRIFPDYRTCLALDQELLNGDSCFITSNETVETESGNQSFHTYRQKLTHFGKDFVICSVYEDNGKISIDNLTGCFQKHYLESSYVKDHQRLVFIDLDGFKLINDSHGHSKGDQVLRDFAYTMKTMLRESDIMIRFGGDEFIVLFDSQHIDVIDKRMEKIRHSIEAHFSSQKLYLSFSYGIGILDGGVKLALEIADKNMYRQKKSRKLARC</sequence>
<dbReference type="Gene3D" id="3.20.20.450">
    <property type="entry name" value="EAL domain"/>
    <property type="match status" value="1"/>
</dbReference>
<gene>
    <name evidence="3" type="ORF">BTO08_19195</name>
</gene>
<dbReference type="RefSeq" id="WP_105062174.1">
    <property type="nucleotide sequence ID" value="NZ_MSCJ01000003.1"/>
</dbReference>
<dbReference type="OrthoDB" id="1673646at2"/>
<dbReference type="CDD" id="cd01949">
    <property type="entry name" value="GGDEF"/>
    <property type="match status" value="1"/>
</dbReference>
<dbReference type="Pfam" id="PF00563">
    <property type="entry name" value="EAL"/>
    <property type="match status" value="1"/>
</dbReference>
<feature type="domain" description="GGDEF" evidence="2">
    <location>
        <begin position="439"/>
        <end position="562"/>
    </location>
</feature>